<proteinExistence type="predicted"/>
<accession>A0A3P7LHS9</accession>
<gene>
    <name evidence="2" type="ORF">SVUK_LOCUS13746</name>
</gene>
<evidence type="ECO:0000256" key="1">
    <source>
        <dbReference type="SAM" id="MobiDB-lite"/>
    </source>
</evidence>
<feature type="region of interest" description="Disordered" evidence="1">
    <location>
        <begin position="52"/>
        <end position="75"/>
    </location>
</feature>
<dbReference type="AlphaFoldDB" id="A0A3P7LHS9"/>
<name>A0A3P7LHS9_STRVU</name>
<keyword evidence="3" id="KW-1185">Reference proteome</keyword>
<sequence length="75" mass="8047">MSIETERLVHEFQNELTPYCCSRAMVVRPESAASVIQPGAATVAVGGPAQYIAQPSPRQGDVMPSEIDDSEGIWA</sequence>
<dbReference type="Proteomes" id="UP000270094">
    <property type="component" value="Unassembled WGS sequence"/>
</dbReference>
<evidence type="ECO:0000313" key="3">
    <source>
        <dbReference type="Proteomes" id="UP000270094"/>
    </source>
</evidence>
<evidence type="ECO:0000313" key="2">
    <source>
        <dbReference type="EMBL" id="VDM78748.1"/>
    </source>
</evidence>
<dbReference type="EMBL" id="UYYB01102820">
    <property type="protein sequence ID" value="VDM78748.1"/>
    <property type="molecule type" value="Genomic_DNA"/>
</dbReference>
<feature type="compositionally biased region" description="Acidic residues" evidence="1">
    <location>
        <begin position="66"/>
        <end position="75"/>
    </location>
</feature>
<reference evidence="2 3" key="1">
    <citation type="submission" date="2018-11" db="EMBL/GenBank/DDBJ databases">
        <authorList>
            <consortium name="Pathogen Informatics"/>
        </authorList>
    </citation>
    <scope>NUCLEOTIDE SEQUENCE [LARGE SCALE GENOMIC DNA]</scope>
</reference>
<organism evidence="2 3">
    <name type="scientific">Strongylus vulgaris</name>
    <name type="common">Blood worm</name>
    <dbReference type="NCBI Taxonomy" id="40348"/>
    <lineage>
        <taxon>Eukaryota</taxon>
        <taxon>Metazoa</taxon>
        <taxon>Ecdysozoa</taxon>
        <taxon>Nematoda</taxon>
        <taxon>Chromadorea</taxon>
        <taxon>Rhabditida</taxon>
        <taxon>Rhabditina</taxon>
        <taxon>Rhabditomorpha</taxon>
        <taxon>Strongyloidea</taxon>
        <taxon>Strongylidae</taxon>
        <taxon>Strongylus</taxon>
    </lineage>
</organism>
<protein>
    <submittedName>
        <fullName evidence="2">Uncharacterized protein</fullName>
    </submittedName>
</protein>